<dbReference type="InterPro" id="IPR016187">
    <property type="entry name" value="CTDL_fold"/>
</dbReference>
<dbReference type="InterPro" id="IPR018378">
    <property type="entry name" value="C-type_lectin_CS"/>
</dbReference>
<dbReference type="SMART" id="SM00034">
    <property type="entry name" value="CLECT"/>
    <property type="match status" value="3"/>
</dbReference>
<keyword evidence="3" id="KW-0812">Transmembrane</keyword>
<dbReference type="InterPro" id="IPR050111">
    <property type="entry name" value="C-type_lectin/snaclec_domain"/>
</dbReference>
<dbReference type="Gene3D" id="4.10.110.10">
    <property type="entry name" value="Spasmolytic Protein, domain 1"/>
    <property type="match status" value="1"/>
</dbReference>
<accession>E4XEC5</accession>
<evidence type="ECO:0008006" key="8">
    <source>
        <dbReference type="Google" id="ProtNLM"/>
    </source>
</evidence>
<sequence length="643" mass="72170">MYSIWIGLRAVCDTCPLEWVDSQPMQYENWQNGEPNGPGVENCVEQHAFNEWPGDNNGLWNDIYCSSEVNYACQIYPTGAPEPPEKNWPIKGGCPEDWLQFAGACYIIPIQGNGAAEGLQLKNFVAAEQDCQSRSPDGHLAMITNQFHKAFLASQFYRLNLWSTPYMGIHAEPQNGEFYYVDRDPLVYSNWKAKNPNMPEEDERCVISAWNTKSSGSYALGEWTDSDCSTIRPWVCTMPVQPNLPELPLPNPNKCPSGMLPFAEDCYAISAEVFNFNDGRNYCDQTFGGFFKNGKADLVSVIHPYENEFIQSMLGGDLTDRQAPERVWLGLNIPSSGEMSWSDGHHFDFSNWWTDEPESHSQGASGTMEPSGRWRSAPRTAKYQVICKGQFTFRNEDSVHDYRGELLNCSTHWDHSWHQYKEYCIHGTETERTWTEAQNHCQTAYSIPANLASIHDAEMNEYILKLVLKTSNDEGWIGLTKHYSRGFEWADSSAVNFLSWATGEPSEVALGEADCAEMNKAGNWNNRDCNRKKLPSVCSHARKWSNCQIAEGEKEPCGYAGVTESICMDSFKCCYDPNSSIKCFIPKNSNSKNHAGEKSGMSTGGAAALTAFCFLTLPGVIWAVLKYSGIKKDDQGFSNPGLN</sequence>
<dbReference type="InterPro" id="IPR016186">
    <property type="entry name" value="C-type_lectin-like/link_sf"/>
</dbReference>
<protein>
    <recommendedName>
        <fullName evidence="8">C-type lectin domain-containing protein</fullName>
    </recommendedName>
</protein>
<dbReference type="InterPro" id="IPR000519">
    <property type="entry name" value="P_trefoil_dom"/>
</dbReference>
<dbReference type="CDD" id="cd00111">
    <property type="entry name" value="Trefoil"/>
    <property type="match status" value="1"/>
</dbReference>
<dbReference type="SUPFAM" id="SSF56436">
    <property type="entry name" value="C-type lectin-like"/>
    <property type="match status" value="4"/>
</dbReference>
<dbReference type="Pfam" id="PF00088">
    <property type="entry name" value="Trefoil"/>
    <property type="match status" value="1"/>
</dbReference>
<dbReference type="Proteomes" id="UP000001307">
    <property type="component" value="Unassembled WGS sequence"/>
</dbReference>
<dbReference type="PROSITE" id="PS50041">
    <property type="entry name" value="C_TYPE_LECTIN_2"/>
    <property type="match status" value="4"/>
</dbReference>
<dbReference type="InterPro" id="IPR044913">
    <property type="entry name" value="P_trefoil_dom_sf"/>
</dbReference>
<keyword evidence="7" id="KW-1185">Reference proteome</keyword>
<dbReference type="Gene3D" id="3.10.100.10">
    <property type="entry name" value="Mannose-Binding Protein A, subunit A"/>
    <property type="match status" value="4"/>
</dbReference>
<feature type="domain" description="P-type" evidence="5">
    <location>
        <begin position="545"/>
        <end position="587"/>
    </location>
</feature>
<dbReference type="SMART" id="SM00018">
    <property type="entry name" value="PD"/>
    <property type="match status" value="1"/>
</dbReference>
<dbReference type="OrthoDB" id="441660at2759"/>
<feature type="domain" description="C-type lectin" evidence="4">
    <location>
        <begin position="1"/>
        <end position="74"/>
    </location>
</feature>
<keyword evidence="1" id="KW-1015">Disulfide bond</keyword>
<dbReference type="PROSITE" id="PS51448">
    <property type="entry name" value="P_TREFOIL_2"/>
    <property type="match status" value="1"/>
</dbReference>
<name>E4XEC5_OIKDI</name>
<dbReference type="PANTHER" id="PTHR22803">
    <property type="entry name" value="MANNOSE, PHOSPHOLIPASE, LECTIN RECEPTOR RELATED"/>
    <property type="match status" value="1"/>
</dbReference>
<proteinExistence type="predicted"/>
<dbReference type="PROSITE" id="PS00615">
    <property type="entry name" value="C_TYPE_LECTIN_1"/>
    <property type="match status" value="1"/>
</dbReference>
<gene>
    <name evidence="6" type="ORF">GSOID_T00008531001</name>
</gene>
<dbReference type="Pfam" id="PF00059">
    <property type="entry name" value="Lectin_C"/>
    <property type="match status" value="3"/>
</dbReference>
<organism evidence="6">
    <name type="scientific">Oikopleura dioica</name>
    <name type="common">Tunicate</name>
    <dbReference type="NCBI Taxonomy" id="34765"/>
    <lineage>
        <taxon>Eukaryota</taxon>
        <taxon>Metazoa</taxon>
        <taxon>Chordata</taxon>
        <taxon>Tunicata</taxon>
        <taxon>Appendicularia</taxon>
        <taxon>Copelata</taxon>
        <taxon>Oikopleuridae</taxon>
        <taxon>Oikopleura</taxon>
    </lineage>
</organism>
<keyword evidence="3" id="KW-0472">Membrane</keyword>
<dbReference type="InParanoid" id="E4XEC5"/>
<dbReference type="SUPFAM" id="SSF57492">
    <property type="entry name" value="Trefoil"/>
    <property type="match status" value="1"/>
</dbReference>
<dbReference type="EMBL" id="FN653041">
    <property type="protein sequence ID" value="CBY09528.1"/>
    <property type="molecule type" value="Genomic_DNA"/>
</dbReference>
<feature type="domain" description="C-type lectin" evidence="4">
    <location>
        <begin position="262"/>
        <end position="388"/>
    </location>
</feature>
<dbReference type="InterPro" id="IPR001304">
    <property type="entry name" value="C-type_lectin-like"/>
</dbReference>
<evidence type="ECO:0000256" key="3">
    <source>
        <dbReference type="SAM" id="Phobius"/>
    </source>
</evidence>
<comment type="caution">
    <text evidence="2">Lacks conserved residue(s) required for the propagation of feature annotation.</text>
</comment>
<evidence type="ECO:0000256" key="1">
    <source>
        <dbReference type="ARBA" id="ARBA00023157"/>
    </source>
</evidence>
<reference evidence="6" key="1">
    <citation type="journal article" date="2010" name="Science">
        <title>Plasticity of animal genome architecture unmasked by rapid evolution of a pelagic tunicate.</title>
        <authorList>
            <person name="Denoeud F."/>
            <person name="Henriet S."/>
            <person name="Mungpakdee S."/>
            <person name="Aury J.M."/>
            <person name="Da Silva C."/>
            <person name="Brinkmann H."/>
            <person name="Mikhaleva J."/>
            <person name="Olsen L.C."/>
            <person name="Jubin C."/>
            <person name="Canestro C."/>
            <person name="Bouquet J.M."/>
            <person name="Danks G."/>
            <person name="Poulain J."/>
            <person name="Campsteijn C."/>
            <person name="Adamski M."/>
            <person name="Cross I."/>
            <person name="Yadetie F."/>
            <person name="Muffato M."/>
            <person name="Louis A."/>
            <person name="Butcher S."/>
            <person name="Tsagkogeorga G."/>
            <person name="Konrad A."/>
            <person name="Singh S."/>
            <person name="Jensen M.F."/>
            <person name="Cong E.H."/>
            <person name="Eikeseth-Otteraa H."/>
            <person name="Noel B."/>
            <person name="Anthouard V."/>
            <person name="Porcel B.M."/>
            <person name="Kachouri-Lafond R."/>
            <person name="Nishino A."/>
            <person name="Ugolini M."/>
            <person name="Chourrout P."/>
            <person name="Nishida H."/>
            <person name="Aasland R."/>
            <person name="Huzurbazar S."/>
            <person name="Westhof E."/>
            <person name="Delsuc F."/>
            <person name="Lehrach H."/>
            <person name="Reinhardt R."/>
            <person name="Weissenbach J."/>
            <person name="Roy S.W."/>
            <person name="Artiguenave F."/>
            <person name="Postlethwait J.H."/>
            <person name="Manak J.R."/>
            <person name="Thompson E.M."/>
            <person name="Jaillon O."/>
            <person name="Du Pasquier L."/>
            <person name="Boudinot P."/>
            <person name="Liberles D.A."/>
            <person name="Volff J.N."/>
            <person name="Philippe H."/>
            <person name="Lenhard B."/>
            <person name="Roest Crollius H."/>
            <person name="Wincker P."/>
            <person name="Chourrout D."/>
        </authorList>
    </citation>
    <scope>NUCLEOTIDE SEQUENCE [LARGE SCALE GENOMIC DNA]</scope>
</reference>
<dbReference type="CDD" id="cd00037">
    <property type="entry name" value="CLECT"/>
    <property type="match status" value="3"/>
</dbReference>
<evidence type="ECO:0000313" key="7">
    <source>
        <dbReference type="Proteomes" id="UP000001307"/>
    </source>
</evidence>
<evidence type="ECO:0000313" key="6">
    <source>
        <dbReference type="EMBL" id="CBY09528.1"/>
    </source>
</evidence>
<evidence type="ECO:0000256" key="2">
    <source>
        <dbReference type="PROSITE-ProRule" id="PRU00779"/>
    </source>
</evidence>
<evidence type="ECO:0000259" key="4">
    <source>
        <dbReference type="PROSITE" id="PS50041"/>
    </source>
</evidence>
<evidence type="ECO:0000259" key="5">
    <source>
        <dbReference type="PROSITE" id="PS51448"/>
    </source>
</evidence>
<keyword evidence="3" id="KW-1133">Transmembrane helix</keyword>
<feature type="transmembrane region" description="Helical" evidence="3">
    <location>
        <begin position="606"/>
        <end position="625"/>
    </location>
</feature>
<dbReference type="AlphaFoldDB" id="E4XEC5"/>
<feature type="domain" description="C-type lectin" evidence="4">
    <location>
        <begin position="101"/>
        <end position="237"/>
    </location>
</feature>
<feature type="domain" description="C-type lectin" evidence="4">
    <location>
        <begin position="420"/>
        <end position="533"/>
    </location>
</feature>